<accession>A0A9D4HZR7</accession>
<reference evidence="2" key="2">
    <citation type="submission" date="2020-11" db="EMBL/GenBank/DDBJ databases">
        <authorList>
            <person name="McCartney M.A."/>
            <person name="Auch B."/>
            <person name="Kono T."/>
            <person name="Mallez S."/>
            <person name="Becker A."/>
            <person name="Gohl D.M."/>
            <person name="Silverstein K.A.T."/>
            <person name="Koren S."/>
            <person name="Bechman K.B."/>
            <person name="Herman A."/>
            <person name="Abrahante J.E."/>
            <person name="Garbe J."/>
        </authorList>
    </citation>
    <scope>NUCLEOTIDE SEQUENCE</scope>
    <source>
        <strain evidence="2">Duluth1</strain>
        <tissue evidence="2">Whole animal</tissue>
    </source>
</reference>
<proteinExistence type="predicted"/>
<sequence>MTLLDSTIQFDGPSSGDTVADPIVINGNDNENASSSVMDAPFDEQQFKMGLLRTLYRDNSQCHQPVLKVRPYTFPEKFYGLKNRSSR</sequence>
<evidence type="ECO:0000256" key="1">
    <source>
        <dbReference type="SAM" id="MobiDB-lite"/>
    </source>
</evidence>
<evidence type="ECO:0000313" key="2">
    <source>
        <dbReference type="EMBL" id="KAH3738924.1"/>
    </source>
</evidence>
<reference evidence="2" key="1">
    <citation type="journal article" date="2019" name="bioRxiv">
        <title>The Genome of the Zebra Mussel, Dreissena polymorpha: A Resource for Invasive Species Research.</title>
        <authorList>
            <person name="McCartney M.A."/>
            <person name="Auch B."/>
            <person name="Kono T."/>
            <person name="Mallez S."/>
            <person name="Zhang Y."/>
            <person name="Obille A."/>
            <person name="Becker A."/>
            <person name="Abrahante J.E."/>
            <person name="Garbe J."/>
            <person name="Badalamenti J.P."/>
            <person name="Herman A."/>
            <person name="Mangelson H."/>
            <person name="Liachko I."/>
            <person name="Sullivan S."/>
            <person name="Sone E.D."/>
            <person name="Koren S."/>
            <person name="Silverstein K.A.T."/>
            <person name="Beckman K.B."/>
            <person name="Gohl D.M."/>
        </authorList>
    </citation>
    <scope>NUCLEOTIDE SEQUENCE</scope>
    <source>
        <strain evidence="2">Duluth1</strain>
        <tissue evidence="2">Whole animal</tissue>
    </source>
</reference>
<feature type="compositionally biased region" description="Polar residues" evidence="1">
    <location>
        <begin position="27"/>
        <end position="36"/>
    </location>
</feature>
<organism evidence="2 3">
    <name type="scientific">Dreissena polymorpha</name>
    <name type="common">Zebra mussel</name>
    <name type="synonym">Mytilus polymorpha</name>
    <dbReference type="NCBI Taxonomy" id="45954"/>
    <lineage>
        <taxon>Eukaryota</taxon>
        <taxon>Metazoa</taxon>
        <taxon>Spiralia</taxon>
        <taxon>Lophotrochozoa</taxon>
        <taxon>Mollusca</taxon>
        <taxon>Bivalvia</taxon>
        <taxon>Autobranchia</taxon>
        <taxon>Heteroconchia</taxon>
        <taxon>Euheterodonta</taxon>
        <taxon>Imparidentia</taxon>
        <taxon>Neoheterodontei</taxon>
        <taxon>Myida</taxon>
        <taxon>Dreissenoidea</taxon>
        <taxon>Dreissenidae</taxon>
        <taxon>Dreissena</taxon>
    </lineage>
</organism>
<protein>
    <submittedName>
        <fullName evidence="2">Uncharacterized protein</fullName>
    </submittedName>
</protein>
<dbReference type="AlphaFoldDB" id="A0A9D4HZR7"/>
<evidence type="ECO:0000313" key="3">
    <source>
        <dbReference type="Proteomes" id="UP000828390"/>
    </source>
</evidence>
<dbReference type="Proteomes" id="UP000828390">
    <property type="component" value="Unassembled WGS sequence"/>
</dbReference>
<feature type="region of interest" description="Disordered" evidence="1">
    <location>
        <begin position="1"/>
        <end position="36"/>
    </location>
</feature>
<comment type="caution">
    <text evidence="2">The sequence shown here is derived from an EMBL/GenBank/DDBJ whole genome shotgun (WGS) entry which is preliminary data.</text>
</comment>
<gene>
    <name evidence="2" type="ORF">DPMN_045567</name>
</gene>
<keyword evidence="3" id="KW-1185">Reference proteome</keyword>
<name>A0A9D4HZR7_DREPO</name>
<dbReference type="EMBL" id="JAIWYP010000011">
    <property type="protein sequence ID" value="KAH3738924.1"/>
    <property type="molecule type" value="Genomic_DNA"/>
</dbReference>